<accession>A0A8H4KH05</accession>
<dbReference type="PROSITE" id="PS51892">
    <property type="entry name" value="SUBTILASE"/>
    <property type="match status" value="1"/>
</dbReference>
<evidence type="ECO:0000256" key="6">
    <source>
        <dbReference type="SAM" id="MobiDB-lite"/>
    </source>
</evidence>
<evidence type="ECO:0000256" key="4">
    <source>
        <dbReference type="ARBA" id="ARBA00022825"/>
    </source>
</evidence>
<gene>
    <name evidence="8" type="ORF">F53441_6789</name>
</gene>
<feature type="active site" description="Charge relay system" evidence="5">
    <location>
        <position position="412"/>
    </location>
</feature>
<dbReference type="PROSITE" id="PS00136">
    <property type="entry name" value="SUBTILASE_ASP"/>
    <property type="match status" value="1"/>
</dbReference>
<name>A0A8H4KH05_9HYPO</name>
<dbReference type="Gene3D" id="3.40.50.200">
    <property type="entry name" value="Peptidase S8/S53 domain"/>
    <property type="match status" value="1"/>
</dbReference>
<dbReference type="GO" id="GO:0006508">
    <property type="term" value="P:proteolysis"/>
    <property type="evidence" value="ECO:0007669"/>
    <property type="project" value="UniProtKB-KW"/>
</dbReference>
<dbReference type="InterPro" id="IPR051048">
    <property type="entry name" value="Peptidase_S8/S53_subtilisin"/>
</dbReference>
<evidence type="ECO:0000256" key="1">
    <source>
        <dbReference type="ARBA" id="ARBA00011073"/>
    </source>
</evidence>
<dbReference type="GO" id="GO:0004252">
    <property type="term" value="F:serine-type endopeptidase activity"/>
    <property type="evidence" value="ECO:0007669"/>
    <property type="project" value="UniProtKB-UniRule"/>
</dbReference>
<dbReference type="PANTHER" id="PTHR43399:SF4">
    <property type="entry name" value="CELL WALL-ASSOCIATED PROTEASE"/>
    <property type="match status" value="1"/>
</dbReference>
<feature type="compositionally biased region" description="Basic and acidic residues" evidence="6">
    <location>
        <begin position="157"/>
        <end position="174"/>
    </location>
</feature>
<dbReference type="PANTHER" id="PTHR43399">
    <property type="entry name" value="SUBTILISIN-RELATED"/>
    <property type="match status" value="1"/>
</dbReference>
<keyword evidence="9" id="KW-1185">Reference proteome</keyword>
<dbReference type="AlphaFoldDB" id="A0A8H4KH05"/>
<dbReference type="OrthoDB" id="206201at2759"/>
<evidence type="ECO:0000259" key="7">
    <source>
        <dbReference type="Pfam" id="PF00082"/>
    </source>
</evidence>
<dbReference type="PRINTS" id="PR00723">
    <property type="entry name" value="SUBTILISIN"/>
</dbReference>
<feature type="domain" description="Peptidase S8/S53" evidence="7">
    <location>
        <begin position="223"/>
        <end position="427"/>
    </location>
</feature>
<dbReference type="InterPro" id="IPR023827">
    <property type="entry name" value="Peptidase_S8_Asp-AS"/>
</dbReference>
<dbReference type="Proteomes" id="UP000605986">
    <property type="component" value="Unassembled WGS sequence"/>
</dbReference>
<evidence type="ECO:0000256" key="3">
    <source>
        <dbReference type="ARBA" id="ARBA00022801"/>
    </source>
</evidence>
<keyword evidence="4 5" id="KW-0720">Serine protease</keyword>
<comment type="caution">
    <text evidence="8">The sequence shown here is derived from an EMBL/GenBank/DDBJ whole genome shotgun (WGS) entry which is preliminary data.</text>
</comment>
<keyword evidence="2 5" id="KW-0645">Protease</keyword>
<organism evidence="8 9">
    <name type="scientific">Fusarium austroafricanum</name>
    <dbReference type="NCBI Taxonomy" id="2364996"/>
    <lineage>
        <taxon>Eukaryota</taxon>
        <taxon>Fungi</taxon>
        <taxon>Dikarya</taxon>
        <taxon>Ascomycota</taxon>
        <taxon>Pezizomycotina</taxon>
        <taxon>Sordariomycetes</taxon>
        <taxon>Hypocreomycetidae</taxon>
        <taxon>Hypocreales</taxon>
        <taxon>Nectriaceae</taxon>
        <taxon>Fusarium</taxon>
        <taxon>Fusarium concolor species complex</taxon>
    </lineage>
</organism>
<feature type="active site" description="Charge relay system" evidence="5">
    <location>
        <position position="230"/>
    </location>
</feature>
<comment type="similarity">
    <text evidence="1 5">Belongs to the peptidase S8 family.</text>
</comment>
<protein>
    <submittedName>
        <fullName evidence="8">Extracellular serine protease</fullName>
    </submittedName>
</protein>
<reference evidence="8" key="1">
    <citation type="submission" date="2020-01" db="EMBL/GenBank/DDBJ databases">
        <title>Identification and distribution of gene clusters putatively required for synthesis of sphingolipid metabolism inhibitors in phylogenetically diverse species of the filamentous fungus Fusarium.</title>
        <authorList>
            <person name="Kim H.-S."/>
            <person name="Busman M."/>
            <person name="Brown D.W."/>
            <person name="Divon H."/>
            <person name="Uhlig S."/>
            <person name="Proctor R.H."/>
        </authorList>
    </citation>
    <scope>NUCLEOTIDE SEQUENCE</scope>
    <source>
        <strain evidence="8">NRRL 53441</strain>
    </source>
</reference>
<feature type="region of interest" description="Disordered" evidence="6">
    <location>
        <begin position="145"/>
        <end position="201"/>
    </location>
</feature>
<feature type="active site" description="Charge relay system" evidence="5">
    <location>
        <position position="268"/>
    </location>
</feature>
<dbReference type="EMBL" id="JAADJG010000261">
    <property type="protein sequence ID" value="KAF4450005.1"/>
    <property type="molecule type" value="Genomic_DNA"/>
</dbReference>
<sequence length="493" mass="54447">MLNDEPEGSPLTTARKLIPLISKSIANVNETKSLALMNSRSELDFQLSLALLELGNDQCPPQNDERERLPRHARSLLDVLGTLVRENKDQHLKPGDAYQRLKNTLARSPGYETDSEQLSLIQLPQTAQELRGIAKKVSSLRKHLSGVESDLGSGHDYTSKSREITTREESHEANNLHSVRGRPDQQRQPSPESSREEKAAKDFMKQAEDFYEKKIVPLDKNEAIKVAVLDTGVDENERIFKAARGQSGKSLKEVKSFIERDSQDTYGHGTEVAGLIAKMAPHIDLFIAKISKVKTVLGVDQYVQAIEWAMRQKVHIINISSSVTEDEDIKNAISAAEAQGIIVFAAASDDEANKPRAFPAKMDKVLAIHFTDGWGNICKENPQPAKYDVNFSTLGENILSPLCKGGLLRGTSYATAIASGMAANILTLAAACFGESGDDGALRRQVFKREGMKKIFLKVSGERNGYNYVCPLWVAKGRDSLNGYRDWLKDALG</sequence>
<evidence type="ECO:0000256" key="5">
    <source>
        <dbReference type="PROSITE-ProRule" id="PRU01240"/>
    </source>
</evidence>
<proteinExistence type="inferred from homology"/>
<evidence type="ECO:0000313" key="9">
    <source>
        <dbReference type="Proteomes" id="UP000605986"/>
    </source>
</evidence>
<evidence type="ECO:0000256" key="2">
    <source>
        <dbReference type="ARBA" id="ARBA00022670"/>
    </source>
</evidence>
<dbReference type="InterPro" id="IPR036852">
    <property type="entry name" value="Peptidase_S8/S53_dom_sf"/>
</dbReference>
<dbReference type="InterPro" id="IPR015500">
    <property type="entry name" value="Peptidase_S8_subtilisin-rel"/>
</dbReference>
<dbReference type="InterPro" id="IPR000209">
    <property type="entry name" value="Peptidase_S8/S53_dom"/>
</dbReference>
<evidence type="ECO:0000313" key="8">
    <source>
        <dbReference type="EMBL" id="KAF4450005.1"/>
    </source>
</evidence>
<keyword evidence="3 5" id="KW-0378">Hydrolase</keyword>
<dbReference type="Pfam" id="PF00082">
    <property type="entry name" value="Peptidase_S8"/>
    <property type="match status" value="1"/>
</dbReference>
<dbReference type="SUPFAM" id="SSF52743">
    <property type="entry name" value="Subtilisin-like"/>
    <property type="match status" value="1"/>
</dbReference>